<proteinExistence type="predicted"/>
<accession>A0A1V9X6S5</accession>
<name>A0A1V9X6S5_9ACAR</name>
<protein>
    <submittedName>
        <fullName evidence="2">Uncharacterized protein</fullName>
    </submittedName>
</protein>
<dbReference type="OrthoDB" id="5865303at2759"/>
<reference evidence="2 3" key="1">
    <citation type="journal article" date="2017" name="Gigascience">
        <title>Draft genome of the honey bee ectoparasitic mite, Tropilaelaps mercedesae, is shaped by the parasitic life history.</title>
        <authorList>
            <person name="Dong X."/>
            <person name="Armstrong S.D."/>
            <person name="Xia D."/>
            <person name="Makepeace B.L."/>
            <person name="Darby A.C."/>
            <person name="Kadowaki T."/>
        </authorList>
    </citation>
    <scope>NUCLEOTIDE SEQUENCE [LARGE SCALE GENOMIC DNA]</scope>
    <source>
        <strain evidence="2">Wuxi-XJTLU</strain>
    </source>
</reference>
<comment type="caution">
    <text evidence="2">The sequence shown here is derived from an EMBL/GenBank/DDBJ whole genome shotgun (WGS) entry which is preliminary data.</text>
</comment>
<dbReference type="InParanoid" id="A0A1V9X6S5"/>
<feature type="transmembrane region" description="Helical" evidence="1">
    <location>
        <begin position="353"/>
        <end position="379"/>
    </location>
</feature>
<evidence type="ECO:0000313" key="3">
    <source>
        <dbReference type="Proteomes" id="UP000192247"/>
    </source>
</evidence>
<gene>
    <name evidence="2" type="ORF">BIW11_01877</name>
</gene>
<feature type="transmembrane region" description="Helical" evidence="1">
    <location>
        <begin position="266"/>
        <end position="284"/>
    </location>
</feature>
<keyword evidence="3" id="KW-1185">Reference proteome</keyword>
<keyword evidence="1" id="KW-1133">Transmembrane helix</keyword>
<dbReference type="EMBL" id="MNPL01021590">
    <property type="protein sequence ID" value="OQR69289.1"/>
    <property type="molecule type" value="Genomic_DNA"/>
</dbReference>
<feature type="transmembrane region" description="Helical" evidence="1">
    <location>
        <begin position="386"/>
        <end position="409"/>
    </location>
</feature>
<dbReference type="Proteomes" id="UP000192247">
    <property type="component" value="Unassembled WGS sequence"/>
</dbReference>
<sequence>MMFRKMWRVPDEVPKQEELSDVLEDLYPNEVKDKKSPKSEMRLTLAKNGCTYSMVYLAKKIFDEHPVTDGISMEVAFRWLIKAGRGGDEAAVGILLSKRKFCPPLLAPFVDNIIGREYREKELPATYTKRIASRFKRMYTNADEKDVTAQVLKLITGENPTCESLFAQRFRNTFDDLFALGVTLAIGGFVGHSWMASFDHLLSHKLAPTMDAFFAFLCTVLLIVSMQTYCAVFTCGMYSKVMRLDAKYRDCPLPFRLRTLWTRTKLQLLSLFCVISMIGLSVLAFGKVSLTVFSCTTYLIMLIDLVKHLHWWSTSHRMTDQHIGRFPLLLKLISAVCVSSLFSFTKAELQDTIITLTLTLVAGSILFLSETCSVFAFTFLTSEYSIILQGLSVIKTGVFIIIRQLFLGVSRNVKALILVLLALYAIHCIPSTILFHPKDTTPNEIYEICRSTPSLEKMVACSQLEGRALSGTSGYVQSIRLLSRSNMLESIGVKHWSFNDGFVEIGVDSFEKVKVEVKLTIDDKTTAFVVFDDDALDLIRRLKKSDHITVSGIVEQARTGPEVRLAVHTVSRNNDRVEIKKLDTAMRLYWKHVLDVLLEWKNRIQYISSAFARDDTPGERGEL</sequence>
<dbReference type="AlphaFoldDB" id="A0A1V9X6S5"/>
<feature type="transmembrane region" description="Helical" evidence="1">
    <location>
        <begin position="415"/>
        <end position="435"/>
    </location>
</feature>
<feature type="transmembrane region" description="Helical" evidence="1">
    <location>
        <begin position="328"/>
        <end position="347"/>
    </location>
</feature>
<keyword evidence="1" id="KW-0472">Membrane</keyword>
<evidence type="ECO:0000313" key="2">
    <source>
        <dbReference type="EMBL" id="OQR69289.1"/>
    </source>
</evidence>
<feature type="transmembrane region" description="Helical" evidence="1">
    <location>
        <begin position="177"/>
        <end position="194"/>
    </location>
</feature>
<evidence type="ECO:0000256" key="1">
    <source>
        <dbReference type="SAM" id="Phobius"/>
    </source>
</evidence>
<keyword evidence="1" id="KW-0812">Transmembrane</keyword>
<organism evidence="2 3">
    <name type="scientific">Tropilaelaps mercedesae</name>
    <dbReference type="NCBI Taxonomy" id="418985"/>
    <lineage>
        <taxon>Eukaryota</taxon>
        <taxon>Metazoa</taxon>
        <taxon>Ecdysozoa</taxon>
        <taxon>Arthropoda</taxon>
        <taxon>Chelicerata</taxon>
        <taxon>Arachnida</taxon>
        <taxon>Acari</taxon>
        <taxon>Parasitiformes</taxon>
        <taxon>Mesostigmata</taxon>
        <taxon>Gamasina</taxon>
        <taxon>Dermanyssoidea</taxon>
        <taxon>Laelapidae</taxon>
        <taxon>Tropilaelaps</taxon>
    </lineage>
</organism>
<feature type="transmembrane region" description="Helical" evidence="1">
    <location>
        <begin position="214"/>
        <end position="239"/>
    </location>
</feature>